<dbReference type="GO" id="GO:0004373">
    <property type="term" value="F:alpha-1,4-glucan glucosyltransferase (UDP-glucose donor) activity"/>
    <property type="evidence" value="ECO:0007669"/>
    <property type="project" value="InterPro"/>
</dbReference>
<comment type="caution">
    <text evidence="3">The sequence shown here is derived from an EMBL/GenBank/DDBJ whole genome shotgun (WGS) entry which is preliminary data.</text>
</comment>
<proteinExistence type="predicted"/>
<evidence type="ECO:0000256" key="2">
    <source>
        <dbReference type="ARBA" id="ARBA00022679"/>
    </source>
</evidence>
<dbReference type="Pfam" id="PF05693">
    <property type="entry name" value="Glycogen_syn"/>
    <property type="match status" value="1"/>
</dbReference>
<organism evidence="3 4">
    <name type="scientific">Dyadobacter jejuensis</name>
    <dbReference type="NCBI Taxonomy" id="1082580"/>
    <lineage>
        <taxon>Bacteria</taxon>
        <taxon>Pseudomonadati</taxon>
        <taxon>Bacteroidota</taxon>
        <taxon>Cytophagia</taxon>
        <taxon>Cytophagales</taxon>
        <taxon>Spirosomataceae</taxon>
        <taxon>Dyadobacter</taxon>
    </lineage>
</organism>
<dbReference type="Gene3D" id="3.40.50.2000">
    <property type="entry name" value="Glycogen Phosphorylase B"/>
    <property type="match status" value="2"/>
</dbReference>
<evidence type="ECO:0000313" key="4">
    <source>
        <dbReference type="Proteomes" id="UP000245880"/>
    </source>
</evidence>
<sequence length="633" mass="73607">MCNYKELLCLSTNFYYFTLPEQRFNLYPILEPFVKTTKKNVLFEIAWEICNQVGGIYTVIRTKVPAMVEKWEENYFLLGPYFEKKAASEFEVIHDLDDSPAGKTVKRMREMGYVVHYGFWLVTGKPRVILFDLESVAPQLDTIKFNLWEEHRISTINVDELVNQTLCFGEMVRVFLKEYAEDHAKREEIGAQFHEWMASSGLPSLKKDGVKIATTFTTHATMLGRYLAQNVDGFYSKLPFFDWEQEARNYGIVAQASVERQAAQSAHVLTTVSDVTAKECEVFLGRAPDLVTPNGLNVMRFQAVHEFQNLHLKYKDRIHEFVMGHFFPSYSFDLDKTLYFFTSGRYEFSNKGYDLTLEALARLNWKMVQANMDTTVVMFIVTKQPYTSINSDVLQSRAVLNELQETCTAIEKEVGEKLFLATASGTDHKMPDLNNFVDEYWRLRLRRTIQSWKTEKLPAFVTHDLKNGDGITEFCHKANLVNNERDRVKIVYHPDFIASTNPLFGLDYGQFVRGCHLGVFPSYYEPWGYTPLECVVRGVPTVTSDLSGFGDYIMQIMRDYENRGIYVINRKSQTYSQAADQMADLLFKFVKMQRRDRIMQRNRVENISEVFDWTNLRSYYDTAHDLASKRRKP</sequence>
<keyword evidence="1" id="KW-0328">Glycosyltransferase</keyword>
<dbReference type="GO" id="GO:0005737">
    <property type="term" value="C:cytoplasm"/>
    <property type="evidence" value="ECO:0007669"/>
    <property type="project" value="TreeGrafter"/>
</dbReference>
<dbReference type="PANTHER" id="PTHR10176">
    <property type="entry name" value="GLYCOGEN SYNTHASE"/>
    <property type="match status" value="1"/>
</dbReference>
<dbReference type="SUPFAM" id="SSF53756">
    <property type="entry name" value="UDP-Glycosyltransferase/glycogen phosphorylase"/>
    <property type="match status" value="1"/>
</dbReference>
<evidence type="ECO:0000256" key="1">
    <source>
        <dbReference type="ARBA" id="ARBA00022676"/>
    </source>
</evidence>
<dbReference type="PANTHER" id="PTHR10176:SF3">
    <property type="entry name" value="GLYCOGEN [STARCH] SYNTHASE"/>
    <property type="match status" value="1"/>
</dbReference>
<dbReference type="GO" id="GO:0005978">
    <property type="term" value="P:glycogen biosynthetic process"/>
    <property type="evidence" value="ECO:0007669"/>
    <property type="project" value="InterPro"/>
</dbReference>
<reference evidence="3 4" key="1">
    <citation type="submission" date="2018-03" db="EMBL/GenBank/DDBJ databases">
        <title>Genomic Encyclopedia of Archaeal and Bacterial Type Strains, Phase II (KMG-II): from individual species to whole genera.</title>
        <authorList>
            <person name="Goeker M."/>
        </authorList>
    </citation>
    <scope>NUCLEOTIDE SEQUENCE [LARGE SCALE GENOMIC DNA]</scope>
    <source>
        <strain evidence="3 4">DSM 100346</strain>
    </source>
</reference>
<gene>
    <name evidence="3" type="ORF">CLV98_10116</name>
</gene>
<dbReference type="Proteomes" id="UP000245880">
    <property type="component" value="Unassembled WGS sequence"/>
</dbReference>
<name>A0A316AQH3_9BACT</name>
<dbReference type="EMBL" id="QGDT01000001">
    <property type="protein sequence ID" value="PWJ59842.1"/>
    <property type="molecule type" value="Genomic_DNA"/>
</dbReference>
<dbReference type="Gene3D" id="6.10.260.10">
    <property type="match status" value="1"/>
</dbReference>
<protein>
    <submittedName>
        <fullName evidence="3">Glycogen(Starch) synthase</fullName>
    </submittedName>
</protein>
<keyword evidence="2" id="KW-0808">Transferase</keyword>
<dbReference type="InterPro" id="IPR008631">
    <property type="entry name" value="Glycogen_synth"/>
</dbReference>
<evidence type="ECO:0000313" key="3">
    <source>
        <dbReference type="EMBL" id="PWJ59842.1"/>
    </source>
</evidence>
<keyword evidence="4" id="KW-1185">Reference proteome</keyword>
<dbReference type="AlphaFoldDB" id="A0A316AQH3"/>
<accession>A0A316AQH3</accession>